<sequence length="440" mass="49151">MESGGGGGGGGGEFSRVLLPTFFKHNNFSSFIRQLNTYGFRKIDPEKWEFANEEFIKDQKHLLKNIHRRKPIHSHTHPHGSEDSERAALDDEIDKLSREKTSIQTNLWKIKQQKSRTKLQLDELERKVHEMEQRQLKMMTYLARAVQNPTFVDHLVRIGGSSMYFSPINKKRRLPKGGYIQDVAETSYIDDHNSTSKSVSSQVIQQDFSNKLRLELSPAVSNTNFLSSTAQSSDEDGVSPQTRTSDEDPNDVNLRTETLLLVPQTLDLSDTGTSFSIGKSALSSRQGRGTDLTSIEDGDSHIPCHLNLTLASSSLHTNNEQYSAKSSQLNHDTITTEVRSCATGKENNVIDIGNNRNITKNDAISSSLHEAPASNQVPAAAQAPANDGFWEQYLTERPGSPDTEEASSSFRGNHFDDHEERRPGHGKPWKSSSDMEQLTL</sequence>
<dbReference type="PRINTS" id="PR00056">
    <property type="entry name" value="HSFDOMAIN"/>
</dbReference>
<evidence type="ECO:0000256" key="9">
    <source>
        <dbReference type="RuleBase" id="RU004020"/>
    </source>
</evidence>
<dbReference type="OrthoDB" id="60033at2759"/>
<comment type="subunit">
    <text evidence="2">Homotrimer.</text>
</comment>
<evidence type="ECO:0000313" key="13">
    <source>
        <dbReference type="EMBL" id="KAF5199765.1"/>
    </source>
</evidence>
<dbReference type="AlphaFoldDB" id="A0A7J6WTG9"/>
<dbReference type="InterPro" id="IPR036388">
    <property type="entry name" value="WH-like_DNA-bd_sf"/>
</dbReference>
<dbReference type="SMART" id="SM00415">
    <property type="entry name" value="HSF"/>
    <property type="match status" value="1"/>
</dbReference>
<keyword evidence="8" id="KW-0539">Nucleus</keyword>
<dbReference type="SUPFAM" id="SSF46785">
    <property type="entry name" value="Winged helix' DNA-binding domain"/>
    <property type="match status" value="1"/>
</dbReference>
<evidence type="ECO:0000313" key="14">
    <source>
        <dbReference type="Proteomes" id="UP000554482"/>
    </source>
</evidence>
<evidence type="ECO:0000256" key="3">
    <source>
        <dbReference type="ARBA" id="ARBA00022553"/>
    </source>
</evidence>
<dbReference type="Proteomes" id="UP000554482">
    <property type="component" value="Unassembled WGS sequence"/>
</dbReference>
<gene>
    <name evidence="13" type="ORF">FRX31_010645</name>
</gene>
<keyword evidence="7" id="KW-0804">Transcription</keyword>
<dbReference type="GO" id="GO:0006357">
    <property type="term" value="P:regulation of transcription by RNA polymerase II"/>
    <property type="evidence" value="ECO:0007669"/>
    <property type="project" value="TreeGrafter"/>
</dbReference>
<feature type="compositionally biased region" description="Polar residues" evidence="11">
    <location>
        <begin position="430"/>
        <end position="440"/>
    </location>
</feature>
<dbReference type="Gene3D" id="1.10.10.10">
    <property type="entry name" value="Winged helix-like DNA-binding domain superfamily/Winged helix DNA-binding domain"/>
    <property type="match status" value="1"/>
</dbReference>
<evidence type="ECO:0000256" key="10">
    <source>
        <dbReference type="SAM" id="Coils"/>
    </source>
</evidence>
<dbReference type="PANTHER" id="PTHR10015:SF377">
    <property type="entry name" value="HEAT STRESS TRANSCRIPTION FACTOR A-5"/>
    <property type="match status" value="1"/>
</dbReference>
<comment type="caution">
    <text evidence="13">The sequence shown here is derived from an EMBL/GenBank/DDBJ whole genome shotgun (WGS) entry which is preliminary data.</text>
</comment>
<comment type="subcellular location">
    <subcellularLocation>
        <location evidence="1">Nucleus</location>
    </subcellularLocation>
</comment>
<keyword evidence="6" id="KW-0238">DNA-binding</keyword>
<reference evidence="13 14" key="1">
    <citation type="submission" date="2020-06" db="EMBL/GenBank/DDBJ databases">
        <title>Transcriptomic and genomic resources for Thalictrum thalictroides and T. hernandezii: Facilitating candidate gene discovery in an emerging model plant lineage.</title>
        <authorList>
            <person name="Arias T."/>
            <person name="Riano-Pachon D.M."/>
            <person name="Di Stilio V.S."/>
        </authorList>
    </citation>
    <scope>NUCLEOTIDE SEQUENCE [LARGE SCALE GENOMIC DNA]</scope>
    <source>
        <strain evidence="14">cv. WT478/WT964</strain>
        <tissue evidence="13">Leaves</tissue>
    </source>
</reference>
<dbReference type="GO" id="GO:0005634">
    <property type="term" value="C:nucleus"/>
    <property type="evidence" value="ECO:0007669"/>
    <property type="project" value="UniProtKB-SubCell"/>
</dbReference>
<keyword evidence="14" id="KW-1185">Reference proteome</keyword>
<dbReference type="InterPro" id="IPR036390">
    <property type="entry name" value="WH_DNA-bd_sf"/>
</dbReference>
<dbReference type="Pfam" id="PF00447">
    <property type="entry name" value="HSF_DNA-bind"/>
    <property type="match status" value="1"/>
</dbReference>
<evidence type="ECO:0000256" key="1">
    <source>
        <dbReference type="ARBA" id="ARBA00004123"/>
    </source>
</evidence>
<evidence type="ECO:0000256" key="5">
    <source>
        <dbReference type="ARBA" id="ARBA00023016"/>
    </source>
</evidence>
<dbReference type="EMBL" id="JABWDY010011463">
    <property type="protein sequence ID" value="KAF5199765.1"/>
    <property type="molecule type" value="Genomic_DNA"/>
</dbReference>
<feature type="region of interest" description="Disordered" evidence="11">
    <location>
        <begin position="227"/>
        <end position="253"/>
    </location>
</feature>
<dbReference type="PANTHER" id="PTHR10015">
    <property type="entry name" value="HEAT SHOCK TRANSCRIPTION FACTOR"/>
    <property type="match status" value="1"/>
</dbReference>
<name>A0A7J6WTG9_THATH</name>
<evidence type="ECO:0000256" key="6">
    <source>
        <dbReference type="ARBA" id="ARBA00023125"/>
    </source>
</evidence>
<organism evidence="13 14">
    <name type="scientific">Thalictrum thalictroides</name>
    <name type="common">Rue-anemone</name>
    <name type="synonym">Anemone thalictroides</name>
    <dbReference type="NCBI Taxonomy" id="46969"/>
    <lineage>
        <taxon>Eukaryota</taxon>
        <taxon>Viridiplantae</taxon>
        <taxon>Streptophyta</taxon>
        <taxon>Embryophyta</taxon>
        <taxon>Tracheophyta</taxon>
        <taxon>Spermatophyta</taxon>
        <taxon>Magnoliopsida</taxon>
        <taxon>Ranunculales</taxon>
        <taxon>Ranunculaceae</taxon>
        <taxon>Thalictroideae</taxon>
        <taxon>Thalictrum</taxon>
    </lineage>
</organism>
<evidence type="ECO:0000259" key="12">
    <source>
        <dbReference type="PROSITE" id="PS00434"/>
    </source>
</evidence>
<evidence type="ECO:0000256" key="7">
    <source>
        <dbReference type="ARBA" id="ARBA00023163"/>
    </source>
</evidence>
<dbReference type="FunFam" id="1.10.10.10:FF:000037">
    <property type="entry name" value="Heat stress transcription factor B-4"/>
    <property type="match status" value="1"/>
</dbReference>
<feature type="coiled-coil region" evidence="10">
    <location>
        <begin position="86"/>
        <end position="134"/>
    </location>
</feature>
<evidence type="ECO:0000256" key="2">
    <source>
        <dbReference type="ARBA" id="ARBA00011233"/>
    </source>
</evidence>
<dbReference type="GO" id="GO:0000978">
    <property type="term" value="F:RNA polymerase II cis-regulatory region sequence-specific DNA binding"/>
    <property type="evidence" value="ECO:0007669"/>
    <property type="project" value="TreeGrafter"/>
</dbReference>
<comment type="similarity">
    <text evidence="9">Belongs to the HSF family.</text>
</comment>
<feature type="domain" description="HSF-type DNA-binding" evidence="12">
    <location>
        <begin position="19"/>
        <end position="43"/>
    </location>
</feature>
<keyword evidence="10" id="KW-0175">Coiled coil</keyword>
<evidence type="ECO:0000256" key="11">
    <source>
        <dbReference type="SAM" id="MobiDB-lite"/>
    </source>
</evidence>
<proteinExistence type="inferred from homology"/>
<evidence type="ECO:0000256" key="4">
    <source>
        <dbReference type="ARBA" id="ARBA00023015"/>
    </source>
</evidence>
<feature type="compositionally biased region" description="Basic and acidic residues" evidence="11">
    <location>
        <begin position="413"/>
        <end position="423"/>
    </location>
</feature>
<evidence type="ECO:0000256" key="8">
    <source>
        <dbReference type="ARBA" id="ARBA00023242"/>
    </source>
</evidence>
<dbReference type="GO" id="GO:0034605">
    <property type="term" value="P:cellular response to heat"/>
    <property type="evidence" value="ECO:0007669"/>
    <property type="project" value="TreeGrafter"/>
</dbReference>
<protein>
    <submittedName>
        <fullName evidence="13">Heat stress transcription factor a-5</fullName>
    </submittedName>
</protein>
<keyword evidence="5" id="KW-0346">Stress response</keyword>
<accession>A0A7J6WTG9</accession>
<dbReference type="GO" id="GO:0003700">
    <property type="term" value="F:DNA-binding transcription factor activity"/>
    <property type="evidence" value="ECO:0007669"/>
    <property type="project" value="InterPro"/>
</dbReference>
<keyword evidence="3" id="KW-0597">Phosphoprotein</keyword>
<dbReference type="InterPro" id="IPR000232">
    <property type="entry name" value="HSF_DNA-bd"/>
</dbReference>
<keyword evidence="4" id="KW-0805">Transcription regulation</keyword>
<feature type="region of interest" description="Disordered" evidence="11">
    <location>
        <begin position="395"/>
        <end position="440"/>
    </location>
</feature>
<dbReference type="PROSITE" id="PS00434">
    <property type="entry name" value="HSF_DOMAIN"/>
    <property type="match status" value="1"/>
</dbReference>